<dbReference type="EC" id="2.4.1.21" evidence="2"/>
<dbReference type="Gene3D" id="3.40.50.2000">
    <property type="entry name" value="Glycogen Phosphorylase B"/>
    <property type="match status" value="2"/>
</dbReference>
<evidence type="ECO:0000256" key="2">
    <source>
        <dbReference type="ARBA" id="ARBA00012588"/>
    </source>
</evidence>
<evidence type="ECO:0000259" key="5">
    <source>
        <dbReference type="Pfam" id="PF00534"/>
    </source>
</evidence>
<dbReference type="RefSeq" id="WP_075008599.1">
    <property type="nucleotide sequence ID" value="NZ_FOAP01000012.1"/>
</dbReference>
<dbReference type="CDD" id="cd03791">
    <property type="entry name" value="GT5_Glycogen_synthase_DULL1-like"/>
    <property type="match status" value="1"/>
</dbReference>
<proteinExistence type="predicted"/>
<gene>
    <name evidence="7" type="ORF">SAMN05444354_112151</name>
</gene>
<reference evidence="8" key="1">
    <citation type="submission" date="2016-10" db="EMBL/GenBank/DDBJ databases">
        <authorList>
            <person name="Varghese N."/>
            <person name="Submissions S."/>
        </authorList>
    </citation>
    <scope>NUCLEOTIDE SEQUENCE [LARGE SCALE GENOMIC DNA]</scope>
    <source>
        <strain evidence="8">DSM 17044</strain>
    </source>
</reference>
<dbReference type="GO" id="GO:0009011">
    <property type="term" value="F:alpha-1,4-glucan glucosyltransferase (ADP-glucose donor) activity"/>
    <property type="evidence" value="ECO:0007669"/>
    <property type="project" value="UniProtKB-EC"/>
</dbReference>
<dbReference type="PANTHER" id="PTHR45825">
    <property type="entry name" value="GRANULE-BOUND STARCH SYNTHASE 1, CHLOROPLASTIC/AMYLOPLASTIC"/>
    <property type="match status" value="1"/>
</dbReference>
<keyword evidence="3" id="KW-0328">Glycosyltransferase</keyword>
<evidence type="ECO:0000256" key="4">
    <source>
        <dbReference type="ARBA" id="ARBA00022679"/>
    </source>
</evidence>
<evidence type="ECO:0000256" key="1">
    <source>
        <dbReference type="ARBA" id="ARBA00001478"/>
    </source>
</evidence>
<dbReference type="EMBL" id="FOAP01000012">
    <property type="protein sequence ID" value="SEM16470.1"/>
    <property type="molecule type" value="Genomic_DNA"/>
</dbReference>
<protein>
    <recommendedName>
        <fullName evidence="2">starch synthase</fullName>
        <ecNumber evidence="2">2.4.1.21</ecNumber>
    </recommendedName>
</protein>
<name>A0A1H7W4Q3_STIAU</name>
<evidence type="ECO:0000259" key="6">
    <source>
        <dbReference type="Pfam" id="PF08323"/>
    </source>
</evidence>
<evidence type="ECO:0000313" key="8">
    <source>
        <dbReference type="Proteomes" id="UP000182719"/>
    </source>
</evidence>
<keyword evidence="8" id="KW-1185">Reference proteome</keyword>
<accession>A0A1H7W4Q3</accession>
<dbReference type="SUPFAM" id="SSF53756">
    <property type="entry name" value="UDP-Glycosyltransferase/glycogen phosphorylase"/>
    <property type="match status" value="1"/>
</dbReference>
<organism evidence="7 8">
    <name type="scientific">Stigmatella aurantiaca</name>
    <dbReference type="NCBI Taxonomy" id="41"/>
    <lineage>
        <taxon>Bacteria</taxon>
        <taxon>Pseudomonadati</taxon>
        <taxon>Myxococcota</taxon>
        <taxon>Myxococcia</taxon>
        <taxon>Myxococcales</taxon>
        <taxon>Cystobacterineae</taxon>
        <taxon>Archangiaceae</taxon>
        <taxon>Stigmatella</taxon>
    </lineage>
</organism>
<dbReference type="Proteomes" id="UP000182719">
    <property type="component" value="Unassembled WGS sequence"/>
</dbReference>
<feature type="domain" description="Starch synthase catalytic" evidence="6">
    <location>
        <begin position="7"/>
        <end position="228"/>
    </location>
</feature>
<feature type="domain" description="Glycosyl transferase family 1" evidence="5">
    <location>
        <begin position="286"/>
        <end position="436"/>
    </location>
</feature>
<comment type="catalytic activity">
    <reaction evidence="1">
        <text>[(1-&gt;4)-alpha-D-glucosyl](n) + ADP-alpha-D-glucose = [(1-&gt;4)-alpha-D-glucosyl](n+1) + ADP + H(+)</text>
        <dbReference type="Rhea" id="RHEA:18189"/>
        <dbReference type="Rhea" id="RHEA-COMP:9584"/>
        <dbReference type="Rhea" id="RHEA-COMP:9587"/>
        <dbReference type="ChEBI" id="CHEBI:15378"/>
        <dbReference type="ChEBI" id="CHEBI:15444"/>
        <dbReference type="ChEBI" id="CHEBI:57498"/>
        <dbReference type="ChEBI" id="CHEBI:456216"/>
        <dbReference type="EC" id="2.4.1.21"/>
    </reaction>
</comment>
<dbReference type="AlphaFoldDB" id="A0A1H7W4Q3"/>
<evidence type="ECO:0000313" key="7">
    <source>
        <dbReference type="EMBL" id="SEM16470.1"/>
    </source>
</evidence>
<dbReference type="PANTHER" id="PTHR45825:SF11">
    <property type="entry name" value="ALPHA AMYLASE DOMAIN-CONTAINING PROTEIN"/>
    <property type="match status" value="1"/>
</dbReference>
<keyword evidence="4" id="KW-0808">Transferase</keyword>
<dbReference type="InterPro" id="IPR001296">
    <property type="entry name" value="Glyco_trans_1"/>
</dbReference>
<sequence length="493" mass="54534">MARTLSITHLTYECFPFSKFGGLGDAAGSLPVYLQRAGTENTVVTPFFYGAMKVGSFPVERSLAIEVDYLGRPEPVEFLITRHRGVRFVFIQSEKYFRRAGIYHDQTGKPYADQMERAAFFSKAALRALAALELPMDRLLIHDWFPTPAVSYLREHPVPGLKTYLVVHNFQFHGAVKDSDLAGLETCVREDLQALTDAGLHRSTGCNAVLRSDGVILVSPSYRDELVQGNPPLHTGTEVFRKVPLARLHGLLNGIDREVWRPRWDAMSPGGILAAKAEARSAFLQKHPGLDPRKPIVLMMNRLAKQKGIFLFISETGGINEENPALLSSLFEQINLVVCGSLEGIIPHVDASLQALAGHFPRSVVYLNEYTEERAHELLAASDMYLLPSLFEPCGLTQMYAMRYGTVPIAHATGGLKDSIVDWDDGSARGTGFLFQGVSLAGLDGALRRAVPLFHRPHAWSSLVRQALEADHSWETRAAAYHQLLTGSTVLKE</sequence>
<dbReference type="OrthoDB" id="9808590at2"/>
<dbReference type="InterPro" id="IPR013534">
    <property type="entry name" value="Starch_synth_cat_dom"/>
</dbReference>
<evidence type="ECO:0000256" key="3">
    <source>
        <dbReference type="ARBA" id="ARBA00022676"/>
    </source>
</evidence>
<dbReference type="Pfam" id="PF00534">
    <property type="entry name" value="Glycos_transf_1"/>
    <property type="match status" value="1"/>
</dbReference>
<dbReference type="Pfam" id="PF08323">
    <property type="entry name" value="Glyco_transf_5"/>
    <property type="match status" value="1"/>
</dbReference>